<dbReference type="Proteomes" id="UP000078486">
    <property type="component" value="Unassembled WGS sequence"/>
</dbReference>
<evidence type="ECO:0000256" key="1">
    <source>
        <dbReference type="ARBA" id="ARBA00022884"/>
    </source>
</evidence>
<reference evidence="4 5" key="1">
    <citation type="submission" date="2016-01" db="EMBL/GenBank/DDBJ databases">
        <title>High potential of lignocellulose degradation of a new Verrucomicrobia species.</title>
        <authorList>
            <person name="Wang Y."/>
            <person name="Shi Y."/>
            <person name="Qiu Z."/>
            <person name="Liu S."/>
            <person name="Yang H."/>
        </authorList>
    </citation>
    <scope>NUCLEOTIDE SEQUENCE [LARGE SCALE GENOMIC DNA]</scope>
    <source>
        <strain evidence="4 5">TSB47</strain>
    </source>
</reference>
<dbReference type="AlphaFoldDB" id="A0A178IHA3"/>
<evidence type="ECO:0000256" key="2">
    <source>
        <dbReference type="PROSITE-ProRule" id="PRU00626"/>
    </source>
</evidence>
<name>A0A178IHA3_9BACT</name>
<evidence type="ECO:0000313" key="4">
    <source>
        <dbReference type="EMBL" id="OAM89380.1"/>
    </source>
</evidence>
<organism evidence="4 5">
    <name type="scientific">Termitidicoccus mucosus</name>
    <dbReference type="NCBI Taxonomy" id="1184151"/>
    <lineage>
        <taxon>Bacteria</taxon>
        <taxon>Pseudomonadati</taxon>
        <taxon>Verrucomicrobiota</taxon>
        <taxon>Opitutia</taxon>
        <taxon>Opitutales</taxon>
        <taxon>Opitutaceae</taxon>
        <taxon>Termitidicoccus</taxon>
    </lineage>
</organism>
<comment type="caution">
    <text evidence="4">The sequence shown here is derived from an EMBL/GenBank/DDBJ whole genome shotgun (WGS) entry which is preliminary data.</text>
</comment>
<sequence>MSDIILTGAEKTRLRGMGQLLAPALKLGKAGLTPAFLGELQRALDAQALVKLRFLGTDRRERAALCGQIAAEGRCACVGSVGATALFYRPKKEN</sequence>
<dbReference type="RefSeq" id="WP_068770690.1">
    <property type="nucleotide sequence ID" value="NZ_CP109796.1"/>
</dbReference>
<gene>
    <name evidence="4" type="ORF">AW736_13335</name>
</gene>
<dbReference type="InterPro" id="IPR001890">
    <property type="entry name" value="RNA-binding_CRM"/>
</dbReference>
<feature type="domain" description="CRM" evidence="3">
    <location>
        <begin position="4"/>
        <end position="94"/>
    </location>
</feature>
<dbReference type="STRING" id="1184151.AW736_13335"/>
<keyword evidence="5" id="KW-1185">Reference proteome</keyword>
<dbReference type="InterPro" id="IPR051925">
    <property type="entry name" value="RNA-binding_domain"/>
</dbReference>
<dbReference type="GO" id="GO:0003723">
    <property type="term" value="F:RNA binding"/>
    <property type="evidence" value="ECO:0007669"/>
    <property type="project" value="UniProtKB-UniRule"/>
</dbReference>
<dbReference type="SMART" id="SM01103">
    <property type="entry name" value="CRS1_YhbY"/>
    <property type="match status" value="1"/>
</dbReference>
<evidence type="ECO:0000313" key="5">
    <source>
        <dbReference type="Proteomes" id="UP000078486"/>
    </source>
</evidence>
<dbReference type="OrthoDB" id="196088at2"/>
<dbReference type="PANTHER" id="PTHR40065:SF3">
    <property type="entry name" value="RNA-BINDING PROTEIN YHBY"/>
    <property type="match status" value="1"/>
</dbReference>
<dbReference type="PROSITE" id="PS51295">
    <property type="entry name" value="CRM"/>
    <property type="match status" value="1"/>
</dbReference>
<accession>A0A178IHA3</accession>
<dbReference type="SUPFAM" id="SSF75471">
    <property type="entry name" value="YhbY-like"/>
    <property type="match status" value="1"/>
</dbReference>
<evidence type="ECO:0000259" key="3">
    <source>
        <dbReference type="PROSITE" id="PS51295"/>
    </source>
</evidence>
<dbReference type="Pfam" id="PF01985">
    <property type="entry name" value="CRS1_YhbY"/>
    <property type="match status" value="1"/>
</dbReference>
<proteinExistence type="predicted"/>
<dbReference type="PANTHER" id="PTHR40065">
    <property type="entry name" value="RNA-BINDING PROTEIN YHBY"/>
    <property type="match status" value="1"/>
</dbReference>
<protein>
    <recommendedName>
        <fullName evidence="3">CRM domain-containing protein</fullName>
    </recommendedName>
</protein>
<keyword evidence="1 2" id="KW-0694">RNA-binding</keyword>
<dbReference type="Gene3D" id="3.30.110.60">
    <property type="entry name" value="YhbY-like"/>
    <property type="match status" value="1"/>
</dbReference>
<dbReference type="InterPro" id="IPR035920">
    <property type="entry name" value="YhbY-like_sf"/>
</dbReference>
<dbReference type="EMBL" id="LRRQ01000097">
    <property type="protein sequence ID" value="OAM89380.1"/>
    <property type="molecule type" value="Genomic_DNA"/>
</dbReference>